<name>A0ABQ6B6W4_9BRAD</name>
<reference evidence="2" key="1">
    <citation type="journal article" date="2019" name="Int. J. Syst. Evol. Microbiol.">
        <title>The Global Catalogue of Microorganisms (GCM) 10K type strain sequencing project: providing services to taxonomists for standard genome sequencing and annotation.</title>
        <authorList>
            <consortium name="The Broad Institute Genomics Platform"/>
            <consortium name="The Broad Institute Genome Sequencing Center for Infectious Disease"/>
            <person name="Wu L."/>
            <person name="Ma J."/>
        </authorList>
    </citation>
    <scope>NUCLEOTIDE SEQUENCE [LARGE SCALE GENOMIC DNA]</scope>
    <source>
        <strain evidence="2">NBRC 102520</strain>
    </source>
</reference>
<dbReference type="EMBL" id="BSOW01000016">
    <property type="protein sequence ID" value="GLR87938.1"/>
    <property type="molecule type" value="Genomic_DNA"/>
</dbReference>
<protein>
    <submittedName>
        <fullName evidence="1">Uncharacterized protein</fullName>
    </submittedName>
</protein>
<proteinExistence type="predicted"/>
<dbReference type="RefSeq" id="WP_284269034.1">
    <property type="nucleotide sequence ID" value="NZ_BSOW01000016.1"/>
</dbReference>
<keyword evidence="2" id="KW-1185">Reference proteome</keyword>
<gene>
    <name evidence="1" type="ORF">GCM10007857_46500</name>
</gene>
<dbReference type="Proteomes" id="UP001156905">
    <property type="component" value="Unassembled WGS sequence"/>
</dbReference>
<evidence type="ECO:0000313" key="2">
    <source>
        <dbReference type="Proteomes" id="UP001156905"/>
    </source>
</evidence>
<accession>A0ABQ6B6W4</accession>
<evidence type="ECO:0000313" key="1">
    <source>
        <dbReference type="EMBL" id="GLR87938.1"/>
    </source>
</evidence>
<sequence>MTLNWLLASRREAVRTDVFERRLRRYHPRFRGAVHAQAMRHARIADLAASFPALLFALAVPRPAFDPARALACVIDGRSLAEAAAAADLPFWLRKLPPEAFAGPIAKLPDGELFRRQIANHFPRSPKLAPTWLRVVTDVASLAHEPAALWIARELVREPRRVNPARLRLISLWAWFSVQSVTFGHELIRRPWTPDMGMAAALTAADDWITMIALHVNLGHEPIADMWLRAGQLAGYDFVPLDSVSAIIEEADAMRNCLRTYGANLAHNRSRLWSIRQNGERLATLRIGCQHRDPLPNIIELEGAGNTKAPRELWWAARQWLQTHDLLQINTGQRRWGTTPLDRAAWLSLWRPYWLAKRRIPEWLPIAPSRKALQAL</sequence>
<organism evidence="1 2">
    <name type="scientific">Bradyrhizobium iriomotense</name>
    <dbReference type="NCBI Taxonomy" id="441950"/>
    <lineage>
        <taxon>Bacteria</taxon>
        <taxon>Pseudomonadati</taxon>
        <taxon>Pseudomonadota</taxon>
        <taxon>Alphaproteobacteria</taxon>
        <taxon>Hyphomicrobiales</taxon>
        <taxon>Nitrobacteraceae</taxon>
        <taxon>Bradyrhizobium</taxon>
    </lineage>
</organism>
<comment type="caution">
    <text evidence="1">The sequence shown here is derived from an EMBL/GenBank/DDBJ whole genome shotgun (WGS) entry which is preliminary data.</text>
</comment>